<sequence>MLKIVLSELFSRGLLWLRVILIGVFLSADSYGYLLLLISAEAIFGTLISYPQVKEILVRQRIDCRHFVGTAYFYILCFPFIAIAAYAYFNNYVSVLVVVLSVLFFSGAQTALYLLRVASADFYNKAKVVAAVLSTAVFMGVLPFDPNLLPLSSAIYCLVLVLAVRKLPGDVNIFSPFLIRDQFRGWLIFGSKSLLTQLSLQGNRFVVGAALAVSDVGVFVKSYMLASGVSFVYAAIMIKYEKGLARELGAEKISERLRRALFVLAIMAVTLLVYLAILFGFWRSGLEVVALIFKDADQTLVLIFAVFYLLQAFVLALTPVLIAAGGRFMSLVATMISLVVQALLIAYMWSSLDLKVFAATMVAGHLALVIALTSGFFVAARRV</sequence>
<feature type="transmembrane region" description="Helical" evidence="1">
    <location>
        <begin position="222"/>
        <end position="240"/>
    </location>
</feature>
<gene>
    <name evidence="2" type="ORF">ACFQ4M_03585</name>
</gene>
<keyword evidence="1" id="KW-0472">Membrane</keyword>
<keyword evidence="1" id="KW-0812">Transmembrane</keyword>
<accession>A0ABW3W9Y4</accession>
<reference evidence="3" key="1">
    <citation type="journal article" date="2019" name="Int. J. Syst. Evol. Microbiol.">
        <title>The Global Catalogue of Microorganisms (GCM) 10K type strain sequencing project: providing services to taxonomists for standard genome sequencing and annotation.</title>
        <authorList>
            <consortium name="The Broad Institute Genomics Platform"/>
            <consortium name="The Broad Institute Genome Sequencing Center for Infectious Disease"/>
            <person name="Wu L."/>
            <person name="Ma J."/>
        </authorList>
    </citation>
    <scope>NUCLEOTIDE SEQUENCE [LARGE SCALE GENOMIC DNA]</scope>
    <source>
        <strain evidence="3">CCUG 48884</strain>
    </source>
</reference>
<dbReference type="EMBL" id="JBHTMC010000006">
    <property type="protein sequence ID" value="MFD1262650.1"/>
    <property type="molecule type" value="Genomic_DNA"/>
</dbReference>
<proteinExistence type="predicted"/>
<feature type="transmembrane region" description="Helical" evidence="1">
    <location>
        <begin position="95"/>
        <end position="115"/>
    </location>
</feature>
<dbReference type="Proteomes" id="UP001597158">
    <property type="component" value="Unassembled WGS sequence"/>
</dbReference>
<evidence type="ECO:0000313" key="2">
    <source>
        <dbReference type="EMBL" id="MFD1262650.1"/>
    </source>
</evidence>
<feature type="transmembrane region" description="Helical" evidence="1">
    <location>
        <begin position="356"/>
        <end position="380"/>
    </location>
</feature>
<evidence type="ECO:0000256" key="1">
    <source>
        <dbReference type="SAM" id="Phobius"/>
    </source>
</evidence>
<organism evidence="2 3">
    <name type="scientific">Thauera mechernichensis</name>
    <dbReference type="NCBI Taxonomy" id="82788"/>
    <lineage>
        <taxon>Bacteria</taxon>
        <taxon>Pseudomonadati</taxon>
        <taxon>Pseudomonadota</taxon>
        <taxon>Betaproteobacteria</taxon>
        <taxon>Rhodocyclales</taxon>
        <taxon>Zoogloeaceae</taxon>
        <taxon>Thauera</taxon>
    </lineage>
</organism>
<protein>
    <recommendedName>
        <fullName evidence="4">Polysaccharide biosynthesis protein</fullName>
    </recommendedName>
</protein>
<feature type="transmembrane region" description="Helical" evidence="1">
    <location>
        <begin position="331"/>
        <end position="350"/>
    </location>
</feature>
<name>A0ABW3W9Y4_9RHOO</name>
<dbReference type="RefSeq" id="WP_277830215.1">
    <property type="nucleotide sequence ID" value="NZ_JARQZE010000001.1"/>
</dbReference>
<keyword evidence="3" id="KW-1185">Reference proteome</keyword>
<feature type="transmembrane region" description="Helical" evidence="1">
    <location>
        <begin position="261"/>
        <end position="282"/>
    </location>
</feature>
<keyword evidence="1" id="KW-1133">Transmembrane helix</keyword>
<comment type="caution">
    <text evidence="2">The sequence shown here is derived from an EMBL/GenBank/DDBJ whole genome shotgun (WGS) entry which is preliminary data.</text>
</comment>
<feature type="transmembrane region" description="Helical" evidence="1">
    <location>
        <begin position="122"/>
        <end position="142"/>
    </location>
</feature>
<feature type="transmembrane region" description="Helical" evidence="1">
    <location>
        <begin position="9"/>
        <end position="26"/>
    </location>
</feature>
<evidence type="ECO:0008006" key="4">
    <source>
        <dbReference type="Google" id="ProtNLM"/>
    </source>
</evidence>
<feature type="transmembrane region" description="Helical" evidence="1">
    <location>
        <begin position="71"/>
        <end position="89"/>
    </location>
</feature>
<feature type="transmembrane region" description="Helical" evidence="1">
    <location>
        <begin position="302"/>
        <end position="324"/>
    </location>
</feature>
<evidence type="ECO:0000313" key="3">
    <source>
        <dbReference type="Proteomes" id="UP001597158"/>
    </source>
</evidence>